<evidence type="ECO:0000256" key="1">
    <source>
        <dbReference type="ARBA" id="ARBA00023002"/>
    </source>
</evidence>
<evidence type="ECO:0000313" key="4">
    <source>
        <dbReference type="EMBL" id="SFI53979.1"/>
    </source>
</evidence>
<keyword evidence="1" id="KW-0560">Oxidoreductase</keyword>
<dbReference type="SUPFAM" id="SSF51905">
    <property type="entry name" value="FAD/NAD(P)-binding domain"/>
    <property type="match status" value="1"/>
</dbReference>
<dbReference type="RefSeq" id="WP_090242135.1">
    <property type="nucleotide sequence ID" value="NZ_FOQL01000003.1"/>
</dbReference>
<dbReference type="Proteomes" id="UP000243606">
    <property type="component" value="Unassembled WGS sequence"/>
</dbReference>
<dbReference type="PRINTS" id="PR00368">
    <property type="entry name" value="FADPNR"/>
</dbReference>
<keyword evidence="5" id="KW-1185">Reference proteome</keyword>
<dbReference type="PANTHER" id="PTHR42949">
    <property type="entry name" value="ANAEROBIC GLYCEROL-3-PHOSPHATE DEHYDROGENASE SUBUNIT B"/>
    <property type="match status" value="1"/>
</dbReference>
<protein>
    <submittedName>
        <fullName evidence="4">NADPH-dependent 2,4-dienoyl-CoA reductase, sulfur reductase</fullName>
    </submittedName>
</protein>
<evidence type="ECO:0000259" key="3">
    <source>
        <dbReference type="Pfam" id="PF17806"/>
    </source>
</evidence>
<gene>
    <name evidence="4" type="ORF">SAMN05216206_2347</name>
</gene>
<dbReference type="AlphaFoldDB" id="A0A1I3J1A9"/>
<dbReference type="InterPro" id="IPR041117">
    <property type="entry name" value="SoxA_A3"/>
</dbReference>
<feature type="domain" description="SoxA A3" evidence="3">
    <location>
        <begin position="382"/>
        <end position="457"/>
    </location>
</feature>
<dbReference type="Pfam" id="PF17806">
    <property type="entry name" value="SO_alpha_A3"/>
    <property type="match status" value="1"/>
</dbReference>
<organism evidence="4 5">
    <name type="scientific">Pseudomonas guineae</name>
    <dbReference type="NCBI Taxonomy" id="425504"/>
    <lineage>
        <taxon>Bacteria</taxon>
        <taxon>Pseudomonadati</taxon>
        <taxon>Pseudomonadota</taxon>
        <taxon>Gammaproteobacteria</taxon>
        <taxon>Pseudomonadales</taxon>
        <taxon>Pseudomonadaceae</taxon>
        <taxon>Pseudomonas</taxon>
    </lineage>
</organism>
<evidence type="ECO:0000313" key="5">
    <source>
        <dbReference type="Proteomes" id="UP000243606"/>
    </source>
</evidence>
<evidence type="ECO:0000259" key="2">
    <source>
        <dbReference type="Pfam" id="PF07992"/>
    </source>
</evidence>
<dbReference type="Pfam" id="PF07992">
    <property type="entry name" value="Pyr_redox_2"/>
    <property type="match status" value="1"/>
</dbReference>
<dbReference type="InterPro" id="IPR023753">
    <property type="entry name" value="FAD/NAD-binding_dom"/>
</dbReference>
<name>A0A1I3J1A9_9PSED</name>
<reference evidence="5" key="1">
    <citation type="submission" date="2016-10" db="EMBL/GenBank/DDBJ databases">
        <authorList>
            <person name="Varghese N."/>
            <person name="Submissions S."/>
        </authorList>
    </citation>
    <scope>NUCLEOTIDE SEQUENCE [LARGE SCALE GENOMIC DNA]</scope>
    <source>
        <strain evidence="5">LMG 24016</strain>
    </source>
</reference>
<dbReference type="GO" id="GO:0016491">
    <property type="term" value="F:oxidoreductase activity"/>
    <property type="evidence" value="ECO:0007669"/>
    <property type="project" value="UniProtKB-KW"/>
</dbReference>
<dbReference type="InterPro" id="IPR017224">
    <property type="entry name" value="Opine_Oxase_asu/HCN_bsu"/>
</dbReference>
<dbReference type="InterPro" id="IPR041854">
    <property type="entry name" value="BFD-like_2Fe2S-bd_dom_sf"/>
</dbReference>
<proteinExistence type="predicted"/>
<dbReference type="STRING" id="425504.SAMN05216206_2347"/>
<dbReference type="Gene3D" id="1.10.10.1100">
    <property type="entry name" value="BFD-like [2Fe-2S]-binding domain"/>
    <property type="match status" value="1"/>
</dbReference>
<dbReference type="CDD" id="cd19946">
    <property type="entry name" value="GlpA-like_Fer2_BFD-like"/>
    <property type="match status" value="1"/>
</dbReference>
<dbReference type="PANTHER" id="PTHR42949:SF3">
    <property type="entry name" value="ANAEROBIC GLYCEROL-3-PHOSPHATE DEHYDROGENASE SUBUNIT B"/>
    <property type="match status" value="1"/>
</dbReference>
<dbReference type="EMBL" id="FOQL01000003">
    <property type="protein sequence ID" value="SFI53979.1"/>
    <property type="molecule type" value="Genomic_DNA"/>
</dbReference>
<dbReference type="PRINTS" id="PR00469">
    <property type="entry name" value="PNDRDTASEII"/>
</dbReference>
<accession>A0A1I3J1A9</accession>
<dbReference type="PIRSF" id="PIRSF037495">
    <property type="entry name" value="Opine_OX_OoxA/HcnB"/>
    <property type="match status" value="1"/>
</dbReference>
<dbReference type="OrthoDB" id="9801699at2"/>
<dbReference type="Gene3D" id="3.50.50.60">
    <property type="entry name" value="FAD/NAD(P)-binding domain"/>
    <property type="match status" value="2"/>
</dbReference>
<sequence length="468" mass="50561">MASERIDLLIIGAGPAGMSAAVEARRHGLEVLVLDEQPSPGGQIYRNIRESDPQRLAILGDDYSAGRRLADEFIASGARYVPGAAVWQVGEQCQVHYLLEGRSVVVQARRLLIATGAFERPMPIPGWTLPGVMSAGAGQILLKSAALLPAGPVVLAGCGPLLYLLAVQYLKAGIQLSALVDTAEHRDILQAWRHIPKALLGWRDLLKGLSLLAKLRLAKLPHYRGARALRIEGAECAEAFCFSSGGKVHRLPTNLVLLHQGVVPNTQISWSLRMRHQWSDAQLCWRADRDQWGETSLAGVFIAGDGGAIGGALAAREQGRLVALAVASQLQRLDGARRDHLAREPQGALARCLAARPLIDALYRPQAENRIPHNEVIVCRCEEVTAGQVRADVRFGCLGPSQAKTFNRCGMGPCQGRLCGLSVTEVIAEQRQVSPSVVGYYRVRPPLKPITLAQLASQSNHDLSPETP</sequence>
<feature type="domain" description="FAD/NAD(P)-binding" evidence="2">
    <location>
        <begin position="7"/>
        <end position="127"/>
    </location>
</feature>
<dbReference type="InterPro" id="IPR036188">
    <property type="entry name" value="FAD/NAD-bd_sf"/>
</dbReference>
<dbReference type="InterPro" id="IPR051691">
    <property type="entry name" value="Metab_Enz_Cyan_OpOx_G3PDH"/>
</dbReference>